<feature type="transmembrane region" description="Helical" evidence="1">
    <location>
        <begin position="12"/>
        <end position="35"/>
    </location>
</feature>
<dbReference type="RefSeq" id="WP_157420911.1">
    <property type="nucleotide sequence ID" value="NZ_CP014859.1"/>
</dbReference>
<dbReference type="EMBL" id="CP014859">
    <property type="protein sequence ID" value="AOS61337.1"/>
    <property type="molecule type" value="Genomic_DNA"/>
</dbReference>
<name>A0AAC9MWZ6_9PSEU</name>
<gene>
    <name evidence="2" type="ORF">TL08_02495</name>
</gene>
<evidence type="ECO:0000313" key="2">
    <source>
        <dbReference type="EMBL" id="AOS61337.1"/>
    </source>
</evidence>
<sequence length="192" mass="20836">MSGNSTGNRGMAITVIAALAAAALVAGFHIFATFMPTVFSSTTLRTSDQATHERYTSVRITTEGVIVPIYHWAGGEFYLSADEDGAGKRSLNCMVRPEDESDSEWISLEYQPEHRGTLVYRGTPSVSAPAQVSCVNDNRENVFIYTGADMDRAAAVHDRWWTPMVVLQSFGAAILVFAVGALIGRARGRSNQ</sequence>
<keyword evidence="1" id="KW-0812">Transmembrane</keyword>
<evidence type="ECO:0000256" key="1">
    <source>
        <dbReference type="SAM" id="Phobius"/>
    </source>
</evidence>
<keyword evidence="3" id="KW-1185">Reference proteome</keyword>
<dbReference type="KEGG" id="ahm:TL08_02495"/>
<keyword evidence="1" id="KW-1133">Transmembrane helix</keyword>
<organism evidence="2 3">
    <name type="scientific">Actinoalloteichus hymeniacidonis</name>
    <dbReference type="NCBI Taxonomy" id="340345"/>
    <lineage>
        <taxon>Bacteria</taxon>
        <taxon>Bacillati</taxon>
        <taxon>Actinomycetota</taxon>
        <taxon>Actinomycetes</taxon>
        <taxon>Pseudonocardiales</taxon>
        <taxon>Pseudonocardiaceae</taxon>
        <taxon>Actinoalloteichus</taxon>
    </lineage>
</organism>
<protein>
    <submittedName>
        <fullName evidence="2">Uncharacterized protein</fullName>
    </submittedName>
</protein>
<evidence type="ECO:0000313" key="3">
    <source>
        <dbReference type="Proteomes" id="UP000095210"/>
    </source>
</evidence>
<dbReference type="Proteomes" id="UP000095210">
    <property type="component" value="Chromosome"/>
</dbReference>
<accession>A0AAC9MWZ6</accession>
<proteinExistence type="predicted"/>
<feature type="transmembrane region" description="Helical" evidence="1">
    <location>
        <begin position="160"/>
        <end position="183"/>
    </location>
</feature>
<reference evidence="3" key="1">
    <citation type="submission" date="2016-03" db="EMBL/GenBank/DDBJ databases">
        <title>Complete genome sequence of the type strain Actinoalloteichus hymeniacidonis DSM 45092.</title>
        <authorList>
            <person name="Schaffert L."/>
            <person name="Albersmeier A."/>
            <person name="Winkler A."/>
            <person name="Kalinowski J."/>
            <person name="Zotchev S."/>
            <person name="Ruckert C."/>
        </authorList>
    </citation>
    <scope>NUCLEOTIDE SEQUENCE [LARGE SCALE GENOMIC DNA]</scope>
    <source>
        <strain evidence="3">HPA177(T) (DSM 45092(T))</strain>
    </source>
</reference>
<dbReference type="AlphaFoldDB" id="A0AAC9MWZ6"/>
<keyword evidence="1" id="KW-0472">Membrane</keyword>